<protein>
    <recommendedName>
        <fullName evidence="4">Antitoxin Xre/MbcA/ParS-like toxin-binding domain-containing protein</fullName>
    </recommendedName>
</protein>
<dbReference type="OrthoDB" id="4476954at2"/>
<dbReference type="RefSeq" id="WP_143049038.1">
    <property type="nucleotide sequence ID" value="NZ_FNTL01000005.1"/>
</dbReference>
<organism evidence="2 3">
    <name type="scientific">Rhodococcus jostii</name>
    <dbReference type="NCBI Taxonomy" id="132919"/>
    <lineage>
        <taxon>Bacteria</taxon>
        <taxon>Bacillati</taxon>
        <taxon>Actinomycetota</taxon>
        <taxon>Actinomycetes</taxon>
        <taxon>Mycobacteriales</taxon>
        <taxon>Nocardiaceae</taxon>
        <taxon>Rhodococcus</taxon>
    </lineage>
</organism>
<sequence>MPENRTRRKVIKAPTAKSGGGPRVVAGRGHRLSAAAYPAGAGGGVEVAGGFVEYVTRNAPRGEWALIAKLILDEAFADPVGTRAGDLAGAAAERRQSLFEKVATLKAGEAGRVLAPRAGESRTLVKKLRDEGVLLGLPLGRRPDYHYPAFQFDAVHHRVWPIVAYANSMLGAAEDPWGVTSWWRTPSDILDGRTPLQELEEGGLTEIAVDNMISLAERGM</sequence>
<name>A0A1H5MQQ4_RHOJO</name>
<dbReference type="Proteomes" id="UP000183407">
    <property type="component" value="Unassembled WGS sequence"/>
</dbReference>
<evidence type="ECO:0000256" key="1">
    <source>
        <dbReference type="SAM" id="MobiDB-lite"/>
    </source>
</evidence>
<evidence type="ECO:0008006" key="4">
    <source>
        <dbReference type="Google" id="ProtNLM"/>
    </source>
</evidence>
<feature type="region of interest" description="Disordered" evidence="1">
    <location>
        <begin position="1"/>
        <end position="23"/>
    </location>
</feature>
<reference evidence="3" key="1">
    <citation type="submission" date="2016-10" db="EMBL/GenBank/DDBJ databases">
        <authorList>
            <person name="Varghese N."/>
        </authorList>
    </citation>
    <scope>NUCLEOTIDE SEQUENCE [LARGE SCALE GENOMIC DNA]</scope>
    <source>
        <strain evidence="3">DSM 44719</strain>
    </source>
</reference>
<proteinExistence type="predicted"/>
<dbReference type="EMBL" id="FNTL01000005">
    <property type="protein sequence ID" value="SEE90971.1"/>
    <property type="molecule type" value="Genomic_DNA"/>
</dbReference>
<dbReference type="AlphaFoldDB" id="A0A1H5MQQ4"/>
<evidence type="ECO:0000313" key="3">
    <source>
        <dbReference type="Proteomes" id="UP000183407"/>
    </source>
</evidence>
<gene>
    <name evidence="2" type="ORF">SAMN04490220_9167</name>
</gene>
<evidence type="ECO:0000313" key="2">
    <source>
        <dbReference type="EMBL" id="SEE90971.1"/>
    </source>
</evidence>
<feature type="compositionally biased region" description="Basic residues" evidence="1">
    <location>
        <begin position="1"/>
        <end position="11"/>
    </location>
</feature>
<accession>A0A1H5MQQ4</accession>